<organism evidence="3 4">
    <name type="scientific">Paraflavisolibacter caeni</name>
    <dbReference type="NCBI Taxonomy" id="2982496"/>
    <lineage>
        <taxon>Bacteria</taxon>
        <taxon>Pseudomonadati</taxon>
        <taxon>Bacteroidota</taxon>
        <taxon>Chitinophagia</taxon>
        <taxon>Chitinophagales</taxon>
        <taxon>Chitinophagaceae</taxon>
        <taxon>Paraflavisolibacter</taxon>
    </lineage>
</organism>
<keyword evidence="1" id="KW-1133">Transmembrane helix</keyword>
<dbReference type="RefSeq" id="WP_279298133.1">
    <property type="nucleotide sequence ID" value="NZ_JAOTIF010000014.1"/>
</dbReference>
<evidence type="ECO:0000259" key="2">
    <source>
        <dbReference type="Pfam" id="PF04264"/>
    </source>
</evidence>
<proteinExistence type="predicted"/>
<dbReference type="Proteomes" id="UP001155483">
    <property type="component" value="Unassembled WGS sequence"/>
</dbReference>
<protein>
    <submittedName>
        <fullName evidence="3">YceI family protein</fullName>
    </submittedName>
</protein>
<dbReference type="Pfam" id="PF04264">
    <property type="entry name" value="YceI"/>
    <property type="match status" value="1"/>
</dbReference>
<evidence type="ECO:0000313" key="3">
    <source>
        <dbReference type="EMBL" id="MCU7550694.1"/>
    </source>
</evidence>
<evidence type="ECO:0000256" key="1">
    <source>
        <dbReference type="SAM" id="Phobius"/>
    </source>
</evidence>
<dbReference type="EMBL" id="JAOTIF010000014">
    <property type="protein sequence ID" value="MCU7550694.1"/>
    <property type="molecule type" value="Genomic_DNA"/>
</dbReference>
<keyword evidence="1" id="KW-0812">Transmembrane</keyword>
<keyword evidence="1" id="KW-0472">Membrane</keyword>
<sequence length="200" mass="21419">MRSEELLGTSKFFVIVLLAFTYLPTFLFAQTNYQSSSANVTISGTSSLHDWTEKSAKGSAAATFVISSDHKITGLSALSFSVPAKSLKSEHSGMDNNTYKALKTDKHANITYTVSSATVEPVNANTFTIKTKGKLSIAGTIQETDVVGTAKLNGDRSITVTGSKKIKMTDYKVTPPTAMLGTIKTGNDLTISYDLKLTSK</sequence>
<name>A0A9X2XPE7_9BACT</name>
<dbReference type="InterPro" id="IPR007372">
    <property type="entry name" value="Lipid/polyisoprenoid-bd_YceI"/>
</dbReference>
<reference evidence="3" key="1">
    <citation type="submission" date="2022-09" db="EMBL/GenBank/DDBJ databases">
        <authorList>
            <person name="Yuan C."/>
            <person name="Ke Z."/>
        </authorList>
    </citation>
    <scope>NUCLEOTIDE SEQUENCE</scope>
    <source>
        <strain evidence="3">LB-8</strain>
    </source>
</reference>
<reference evidence="3" key="2">
    <citation type="submission" date="2023-04" db="EMBL/GenBank/DDBJ databases">
        <title>Paracnuella aquatica gen. nov., sp. nov., a member of the family Chitinophagaceae isolated from a hot spring.</title>
        <authorList>
            <person name="Wang C."/>
        </authorList>
    </citation>
    <scope>NUCLEOTIDE SEQUENCE</scope>
    <source>
        <strain evidence="3">LB-8</strain>
    </source>
</reference>
<comment type="caution">
    <text evidence="3">The sequence shown here is derived from an EMBL/GenBank/DDBJ whole genome shotgun (WGS) entry which is preliminary data.</text>
</comment>
<accession>A0A9X2XPE7</accession>
<dbReference type="SUPFAM" id="SSF101874">
    <property type="entry name" value="YceI-like"/>
    <property type="match status" value="1"/>
</dbReference>
<gene>
    <name evidence="3" type="ORF">OCK74_16370</name>
</gene>
<dbReference type="InterPro" id="IPR036761">
    <property type="entry name" value="TTHA0802/YceI-like_sf"/>
</dbReference>
<keyword evidence="4" id="KW-1185">Reference proteome</keyword>
<feature type="transmembrane region" description="Helical" evidence="1">
    <location>
        <begin position="12"/>
        <end position="29"/>
    </location>
</feature>
<evidence type="ECO:0000313" key="4">
    <source>
        <dbReference type="Proteomes" id="UP001155483"/>
    </source>
</evidence>
<dbReference type="Gene3D" id="2.40.128.110">
    <property type="entry name" value="Lipid/polyisoprenoid-binding, YceI-like"/>
    <property type="match status" value="1"/>
</dbReference>
<feature type="domain" description="Lipid/polyisoprenoid-binding YceI-like" evidence="2">
    <location>
        <begin position="60"/>
        <end position="196"/>
    </location>
</feature>
<dbReference type="AlphaFoldDB" id="A0A9X2XPE7"/>